<protein>
    <submittedName>
        <fullName evidence="1">Uncharacterized protein</fullName>
    </submittedName>
</protein>
<evidence type="ECO:0000313" key="2">
    <source>
        <dbReference type="Proteomes" id="UP000192727"/>
    </source>
</evidence>
<evidence type="ECO:0000313" key="1">
    <source>
        <dbReference type="EMBL" id="ARF70156.1"/>
    </source>
</evidence>
<accession>A0A1U9YSQ1</accession>
<sequence length="62" mass="6777">MFNTESASFLVTTFLLTVLTDLVTAVEAGLVLAVFLFVKRMSDMLNVAKVLPDPQIAVFTVK</sequence>
<organism evidence="1 2">
    <name type="scientific">Paenibacillus larvae subsp. pulvifaciens</name>
    <dbReference type="NCBI Taxonomy" id="1477"/>
    <lineage>
        <taxon>Bacteria</taxon>
        <taxon>Bacillati</taxon>
        <taxon>Bacillota</taxon>
        <taxon>Bacilli</taxon>
        <taxon>Bacillales</taxon>
        <taxon>Paenibacillaceae</taxon>
        <taxon>Paenibacillus</taxon>
    </lineage>
</organism>
<gene>
    <name evidence="1" type="ORF">B7C51_23405</name>
</gene>
<dbReference type="RefSeq" id="WP_077995284.1">
    <property type="nucleotide sequence ID" value="NZ_CP019794.1"/>
</dbReference>
<reference evidence="1 2" key="1">
    <citation type="submission" date="2017-03" db="EMBL/GenBank/DDBJ databases">
        <title>Paenibacillus larvae genome sequencing.</title>
        <authorList>
            <person name="Dingman D.W."/>
        </authorList>
    </citation>
    <scope>NUCLEOTIDE SEQUENCE [LARGE SCALE GENOMIC DNA]</scope>
    <source>
        <strain evidence="1 2">SAG 10367</strain>
    </source>
</reference>
<name>A0A1U9YSQ1_9BACL</name>
<proteinExistence type="predicted"/>
<dbReference type="EMBL" id="CP020557">
    <property type="protein sequence ID" value="ARF70156.1"/>
    <property type="molecule type" value="Genomic_DNA"/>
</dbReference>
<dbReference type="GeneID" id="64219035"/>
<dbReference type="AlphaFoldDB" id="A0A1U9YSQ1"/>
<dbReference type="Proteomes" id="UP000192727">
    <property type="component" value="Chromosome"/>
</dbReference>